<dbReference type="EMBL" id="LAZR01011276">
    <property type="protein sequence ID" value="KKM62528.1"/>
    <property type="molecule type" value="Genomic_DNA"/>
</dbReference>
<organism evidence="2">
    <name type="scientific">marine sediment metagenome</name>
    <dbReference type="NCBI Taxonomy" id="412755"/>
    <lineage>
        <taxon>unclassified sequences</taxon>
        <taxon>metagenomes</taxon>
        <taxon>ecological metagenomes</taxon>
    </lineage>
</organism>
<comment type="caution">
    <text evidence="2">The sequence shown here is derived from an EMBL/GenBank/DDBJ whole genome shotgun (WGS) entry which is preliminary data.</text>
</comment>
<reference evidence="2" key="1">
    <citation type="journal article" date="2015" name="Nature">
        <title>Complex archaea that bridge the gap between prokaryotes and eukaryotes.</title>
        <authorList>
            <person name="Spang A."/>
            <person name="Saw J.H."/>
            <person name="Jorgensen S.L."/>
            <person name="Zaremba-Niedzwiedzka K."/>
            <person name="Martijn J."/>
            <person name="Lind A.E."/>
            <person name="van Eijk R."/>
            <person name="Schleper C."/>
            <person name="Guy L."/>
            <person name="Ettema T.J."/>
        </authorList>
    </citation>
    <scope>NUCLEOTIDE SEQUENCE</scope>
</reference>
<accession>A0A0F9IYX0</accession>
<dbReference type="InterPro" id="IPR051531">
    <property type="entry name" value="N-acetyltransferase"/>
</dbReference>
<evidence type="ECO:0000259" key="1">
    <source>
        <dbReference type="PROSITE" id="PS51186"/>
    </source>
</evidence>
<name>A0A0F9IYX0_9ZZZZ</name>
<dbReference type="AlphaFoldDB" id="A0A0F9IYX0"/>
<sequence>MINYLLQTKRIHFDRLTIENVPIMLTAFNSPELENLVLIDAPLWGKFENTLIYEKKDLEDLLEKWSKTSKIQAYGIIKKESDELIGHFFYDYEWDTHFVFVLFVIYPEHQKKGYGKEIGPFILNLIFKNTVANNITIKFDEDNVIGMKFAEKLGFKSSGILRRAGYKGGKIRSLHTHDILRREWRNENAN</sequence>
<gene>
    <name evidence="2" type="ORF">LCGC14_1520800</name>
</gene>
<dbReference type="InterPro" id="IPR016181">
    <property type="entry name" value="Acyl_CoA_acyltransferase"/>
</dbReference>
<dbReference type="PROSITE" id="PS51186">
    <property type="entry name" value="GNAT"/>
    <property type="match status" value="1"/>
</dbReference>
<evidence type="ECO:0000313" key="2">
    <source>
        <dbReference type="EMBL" id="KKM62528.1"/>
    </source>
</evidence>
<dbReference type="PANTHER" id="PTHR43792">
    <property type="entry name" value="GNAT FAMILY, PUTATIVE (AFU_ORTHOLOGUE AFUA_3G00765)-RELATED-RELATED"/>
    <property type="match status" value="1"/>
</dbReference>
<dbReference type="GO" id="GO:0016747">
    <property type="term" value="F:acyltransferase activity, transferring groups other than amino-acyl groups"/>
    <property type="evidence" value="ECO:0007669"/>
    <property type="project" value="InterPro"/>
</dbReference>
<dbReference type="SUPFAM" id="SSF55729">
    <property type="entry name" value="Acyl-CoA N-acyltransferases (Nat)"/>
    <property type="match status" value="1"/>
</dbReference>
<dbReference type="Gene3D" id="3.40.630.30">
    <property type="match status" value="1"/>
</dbReference>
<dbReference type="Pfam" id="PF13420">
    <property type="entry name" value="Acetyltransf_4"/>
    <property type="match status" value="1"/>
</dbReference>
<proteinExistence type="predicted"/>
<protein>
    <recommendedName>
        <fullName evidence="1">N-acetyltransferase domain-containing protein</fullName>
    </recommendedName>
</protein>
<dbReference type="InterPro" id="IPR000182">
    <property type="entry name" value="GNAT_dom"/>
</dbReference>
<feature type="domain" description="N-acetyltransferase" evidence="1">
    <location>
        <begin position="23"/>
        <end position="183"/>
    </location>
</feature>